<reference evidence="2" key="1">
    <citation type="submission" date="2018-04" db="EMBL/GenBank/DDBJ databases">
        <title>WGS assembly of Panicum hallii.</title>
        <authorList>
            <person name="Lovell J."/>
            <person name="Jenkins J."/>
            <person name="Lowry D."/>
            <person name="Mamidi S."/>
            <person name="Sreedasyam A."/>
            <person name="Weng X."/>
            <person name="Barry K."/>
            <person name="Bonette J."/>
            <person name="Campitelli B."/>
            <person name="Daum C."/>
            <person name="Gordon S."/>
            <person name="Gould B."/>
            <person name="Lipzen A."/>
            <person name="Macqueen A."/>
            <person name="Palacio-Mejia J."/>
            <person name="Plott C."/>
            <person name="Shakirov E."/>
            <person name="Shu S."/>
            <person name="Yoshinaga Y."/>
            <person name="Zane M."/>
            <person name="Rokhsar D."/>
            <person name="Grimwood J."/>
            <person name="Schmutz J."/>
            <person name="Juenger T."/>
        </authorList>
    </citation>
    <scope>NUCLEOTIDE SEQUENCE [LARGE SCALE GENOMIC DNA]</scope>
    <source>
        <strain evidence="2">FIL2</strain>
    </source>
</reference>
<dbReference type="AlphaFoldDB" id="A0A2T8IMQ9"/>
<organism evidence="2">
    <name type="scientific">Panicum hallii</name>
    <dbReference type="NCBI Taxonomy" id="206008"/>
    <lineage>
        <taxon>Eukaryota</taxon>
        <taxon>Viridiplantae</taxon>
        <taxon>Streptophyta</taxon>
        <taxon>Embryophyta</taxon>
        <taxon>Tracheophyta</taxon>
        <taxon>Spermatophyta</taxon>
        <taxon>Magnoliopsida</taxon>
        <taxon>Liliopsida</taxon>
        <taxon>Poales</taxon>
        <taxon>Poaceae</taxon>
        <taxon>PACMAD clade</taxon>
        <taxon>Panicoideae</taxon>
        <taxon>Panicodae</taxon>
        <taxon>Paniceae</taxon>
        <taxon>Panicinae</taxon>
        <taxon>Panicum</taxon>
        <taxon>Panicum sect. Panicum</taxon>
    </lineage>
</organism>
<name>A0A2T8IMQ9_9POAL</name>
<gene>
    <name evidence="2" type="ORF">PAHAL_5G402100</name>
</gene>
<sequence>MWPACALTLLSSLHQISVTLLSDYYFFQLVRPVHAGYILDIRCVNKVTCPSLWMGMHTRHLLILYDKNVRCSSMESLVASGAAKPLKGTGTI</sequence>
<feature type="signal peptide" evidence="1">
    <location>
        <begin position="1"/>
        <end position="35"/>
    </location>
</feature>
<feature type="chain" id="PRO_5015545364" description="Secreted protein" evidence="1">
    <location>
        <begin position="36"/>
        <end position="92"/>
    </location>
</feature>
<dbReference type="EMBL" id="CM008050">
    <property type="protein sequence ID" value="PVH38960.1"/>
    <property type="molecule type" value="Genomic_DNA"/>
</dbReference>
<keyword evidence="1" id="KW-0732">Signal</keyword>
<protein>
    <recommendedName>
        <fullName evidence="3">Secreted protein</fullName>
    </recommendedName>
</protein>
<dbReference type="Proteomes" id="UP000243499">
    <property type="component" value="Chromosome 5"/>
</dbReference>
<evidence type="ECO:0008006" key="3">
    <source>
        <dbReference type="Google" id="ProtNLM"/>
    </source>
</evidence>
<dbReference type="Gramene" id="PVH38960">
    <property type="protein sequence ID" value="PVH38960"/>
    <property type="gene ID" value="PAHAL_5G402100"/>
</dbReference>
<proteinExistence type="predicted"/>
<evidence type="ECO:0000313" key="2">
    <source>
        <dbReference type="EMBL" id="PVH38960.1"/>
    </source>
</evidence>
<accession>A0A2T8IMQ9</accession>
<evidence type="ECO:0000256" key="1">
    <source>
        <dbReference type="SAM" id="SignalP"/>
    </source>
</evidence>